<name>A0A544YZI9_9ACTN</name>
<sequence length="290" mass="30500">MGAVRRRRRRDPPDAHRRTHHRRLSGHRHDQGRNGRASAVNTDDISGKVALVTGGAGGIGAGVARRLAAYGAHVVLADVDAEAGARTAEEIGAAFVRTDVSRLEDNQAAVALAVERHGGLDLAFLNAGVASGCGLGKDFDLDRYRRVMGINLDGVVFGVHAALPAMRPGGVIVATASMAGIVGIPQDPVYAANKHAVVGLVRSLGPQLEPLGIRVQGLCPSFADTGILSGDIKELLDDLKFPILDVETVVDAFFALLASEGTGECWFVVPGRESQPFLFRRAPGPRGETV</sequence>
<protein>
    <submittedName>
        <fullName evidence="5">SDR family NAD(P)-dependent oxidoreductase</fullName>
    </submittedName>
</protein>
<dbReference type="PANTHER" id="PTHR43180:SF33">
    <property type="entry name" value="15-HYDROXYPROSTAGLANDIN DEHYDROGENASE [NAD(+)]-LIKE"/>
    <property type="match status" value="1"/>
</dbReference>
<proteinExistence type="inferred from homology"/>
<dbReference type="GO" id="GO:0016491">
    <property type="term" value="F:oxidoreductase activity"/>
    <property type="evidence" value="ECO:0007669"/>
    <property type="project" value="UniProtKB-KW"/>
</dbReference>
<evidence type="ECO:0000313" key="5">
    <source>
        <dbReference type="EMBL" id="TQS22217.1"/>
    </source>
</evidence>
<comment type="caution">
    <text evidence="5">The sequence shown here is derived from an EMBL/GenBank/DDBJ whole genome shotgun (WGS) entry which is preliminary data.</text>
</comment>
<dbReference type="Gene3D" id="3.40.50.720">
    <property type="entry name" value="NAD(P)-binding Rossmann-like Domain"/>
    <property type="match status" value="1"/>
</dbReference>
<dbReference type="EMBL" id="VIRM01000008">
    <property type="protein sequence ID" value="TQS22217.1"/>
    <property type="molecule type" value="Genomic_DNA"/>
</dbReference>
<feature type="compositionally biased region" description="Basic residues" evidence="4">
    <location>
        <begin position="17"/>
        <end position="26"/>
    </location>
</feature>
<comment type="similarity">
    <text evidence="1 3">Belongs to the short-chain dehydrogenases/reductases (SDR) family.</text>
</comment>
<keyword evidence="2" id="KW-0560">Oxidoreductase</keyword>
<dbReference type="PRINTS" id="PR00080">
    <property type="entry name" value="SDRFAMILY"/>
</dbReference>
<dbReference type="InterPro" id="IPR002347">
    <property type="entry name" value="SDR_fam"/>
</dbReference>
<evidence type="ECO:0000256" key="4">
    <source>
        <dbReference type="SAM" id="MobiDB-lite"/>
    </source>
</evidence>
<evidence type="ECO:0000256" key="3">
    <source>
        <dbReference type="RuleBase" id="RU000363"/>
    </source>
</evidence>
<dbReference type="Proteomes" id="UP000316541">
    <property type="component" value="Unassembled WGS sequence"/>
</dbReference>
<dbReference type="SUPFAM" id="SSF51735">
    <property type="entry name" value="NAD(P)-binding Rossmann-fold domains"/>
    <property type="match status" value="1"/>
</dbReference>
<feature type="region of interest" description="Disordered" evidence="4">
    <location>
        <begin position="1"/>
        <end position="40"/>
    </location>
</feature>
<dbReference type="AlphaFoldDB" id="A0A544YZI9"/>
<dbReference type="PRINTS" id="PR00081">
    <property type="entry name" value="GDHRDH"/>
</dbReference>
<dbReference type="InterPro" id="IPR036291">
    <property type="entry name" value="NAD(P)-bd_dom_sf"/>
</dbReference>
<feature type="compositionally biased region" description="Basic residues" evidence="4">
    <location>
        <begin position="1"/>
        <end position="10"/>
    </location>
</feature>
<accession>A0A544YZI9</accession>
<dbReference type="PANTHER" id="PTHR43180">
    <property type="entry name" value="3-OXOACYL-(ACYL-CARRIER-PROTEIN) REDUCTASE (AFU_ORTHOLOGUE AFUA_6G11210)"/>
    <property type="match status" value="1"/>
</dbReference>
<dbReference type="Pfam" id="PF00106">
    <property type="entry name" value="adh_short"/>
    <property type="match status" value="1"/>
</dbReference>
<evidence type="ECO:0000256" key="1">
    <source>
        <dbReference type="ARBA" id="ARBA00006484"/>
    </source>
</evidence>
<evidence type="ECO:0000256" key="2">
    <source>
        <dbReference type="ARBA" id="ARBA00023002"/>
    </source>
</evidence>
<reference evidence="5 6" key="1">
    <citation type="submission" date="2019-07" db="EMBL/GenBank/DDBJ databases">
        <title>Microbispora hainanensis DSM 45428.</title>
        <authorList>
            <person name="Thawai C."/>
        </authorList>
    </citation>
    <scope>NUCLEOTIDE SEQUENCE [LARGE SCALE GENOMIC DNA]</scope>
    <source>
        <strain evidence="5 6">DSM 45428</strain>
    </source>
</reference>
<gene>
    <name evidence="5" type="ORF">FLX08_09625</name>
</gene>
<evidence type="ECO:0000313" key="6">
    <source>
        <dbReference type="Proteomes" id="UP000316541"/>
    </source>
</evidence>
<organism evidence="5 6">
    <name type="scientific">Microbispora hainanensis</name>
    <dbReference type="NCBI Taxonomy" id="568844"/>
    <lineage>
        <taxon>Bacteria</taxon>
        <taxon>Bacillati</taxon>
        <taxon>Actinomycetota</taxon>
        <taxon>Actinomycetes</taxon>
        <taxon>Streptosporangiales</taxon>
        <taxon>Streptosporangiaceae</taxon>
        <taxon>Microbispora</taxon>
    </lineage>
</organism>